<protein>
    <submittedName>
        <fullName evidence="2">Exosome 3'-5' exoribonuclease complex, subunit PM/SCL-100 (Rrp6)</fullName>
    </submittedName>
</protein>
<evidence type="ECO:0000313" key="3">
    <source>
        <dbReference type="Proteomes" id="UP000051530"/>
    </source>
</evidence>
<reference evidence="2 3" key="1">
    <citation type="submission" date="2015-07" db="EMBL/GenBank/DDBJ databases">
        <title>The genome of Pseudoloma neurophilia, a relevant intracellular parasite of the zebrafish.</title>
        <authorList>
            <person name="Ndikumana S."/>
            <person name="Pelin A."/>
            <person name="Sanders J."/>
            <person name="Corradi N."/>
        </authorList>
    </citation>
    <scope>NUCLEOTIDE SEQUENCE [LARGE SCALE GENOMIC DNA]</scope>
    <source>
        <strain evidence="2 3">MK1</strain>
    </source>
</reference>
<dbReference type="AlphaFoldDB" id="A0A0R0LSW3"/>
<dbReference type="EMBL" id="LGUB01000857">
    <property type="protein sequence ID" value="KRH92530.1"/>
    <property type="molecule type" value="Genomic_DNA"/>
</dbReference>
<keyword evidence="3" id="KW-1185">Reference proteome</keyword>
<dbReference type="VEuPathDB" id="MicrosporidiaDB:M153_48440001360"/>
<dbReference type="Proteomes" id="UP000051530">
    <property type="component" value="Unassembled WGS sequence"/>
</dbReference>
<dbReference type="OrthoDB" id="2250022at2759"/>
<organism evidence="2 3">
    <name type="scientific">Pseudoloma neurophilia</name>
    <dbReference type="NCBI Taxonomy" id="146866"/>
    <lineage>
        <taxon>Eukaryota</taxon>
        <taxon>Fungi</taxon>
        <taxon>Fungi incertae sedis</taxon>
        <taxon>Microsporidia</taxon>
        <taxon>Pseudoloma</taxon>
    </lineage>
</organism>
<proteinExistence type="predicted"/>
<comment type="caution">
    <text evidence="2">The sequence shown here is derived from an EMBL/GenBank/DDBJ whole genome shotgun (WGS) entry which is preliminary data.</text>
</comment>
<feature type="compositionally biased region" description="Polar residues" evidence="1">
    <location>
        <begin position="123"/>
        <end position="145"/>
    </location>
</feature>
<sequence length="428" mass="50891">MIINIANEMMININKALHEINDSHNPDIQLSELKEIVKELNDLIKSEDYYLERIDYLHSTGKTLFVSKNIEIFKDQKKIGLIGQNILKPVLVNKEIEKNFTLQHKDSEGDFTLQQKDSKVDFTSQQKDSKVDSTSQQKDSQINSTSHHKDSKLDFSFESFQKLKERQYITNQAEFDKMVQYLEQKENTNNSTIMLHVFSHGYHSYLPYVCYLMIRSQHYDFMIDMLKYSEISIENILTCKFYKLIDVQSLWTISRQFKVKLCCFQIVNLKERYLVDWRIKADDFWFDVVLFNDFTEKDLKQLKQYEKNDKLGINKKYEQFNKLKHMVEKYSDTDFLQPYDSKSDLEFSFEKIMAFENGLDESKLMKLLKLRDFIAKTNNESRDYVMTDRQIHSVLKNKTVERMSPLMRAHLADITFIMGKTDEAVIDF</sequence>
<accession>A0A0R0LSW3</accession>
<evidence type="ECO:0000256" key="1">
    <source>
        <dbReference type="SAM" id="MobiDB-lite"/>
    </source>
</evidence>
<evidence type="ECO:0000313" key="2">
    <source>
        <dbReference type="EMBL" id="KRH92530.1"/>
    </source>
</evidence>
<name>A0A0R0LSW3_9MICR</name>
<feature type="region of interest" description="Disordered" evidence="1">
    <location>
        <begin position="123"/>
        <end position="150"/>
    </location>
</feature>
<gene>
    <name evidence="2" type="ORF">M153_48440001360</name>
</gene>